<dbReference type="AlphaFoldDB" id="A0A0E9XX15"/>
<protein>
    <submittedName>
        <fullName evidence="1">Uncharacterized protein</fullName>
    </submittedName>
</protein>
<accession>A0A0E9XX15</accession>
<dbReference type="EMBL" id="GBXM01002192">
    <property type="protein sequence ID" value="JAI06386.1"/>
    <property type="molecule type" value="Transcribed_RNA"/>
</dbReference>
<proteinExistence type="predicted"/>
<sequence length="48" mass="5715">MYSAIRKYSDPFTFSTFVTLHTYNNRLSSFLFSSIYTQYSIMTKQKQA</sequence>
<evidence type="ECO:0000313" key="1">
    <source>
        <dbReference type="EMBL" id="JAI06386.1"/>
    </source>
</evidence>
<name>A0A0E9XX15_ANGAN</name>
<reference evidence="1" key="2">
    <citation type="journal article" date="2015" name="Fish Shellfish Immunol.">
        <title>Early steps in the European eel (Anguilla anguilla)-Vibrio vulnificus interaction in the gills: Role of the RtxA13 toxin.</title>
        <authorList>
            <person name="Callol A."/>
            <person name="Pajuelo D."/>
            <person name="Ebbesson L."/>
            <person name="Teles M."/>
            <person name="MacKenzie S."/>
            <person name="Amaro C."/>
        </authorList>
    </citation>
    <scope>NUCLEOTIDE SEQUENCE</scope>
</reference>
<organism evidence="1">
    <name type="scientific">Anguilla anguilla</name>
    <name type="common">European freshwater eel</name>
    <name type="synonym">Muraena anguilla</name>
    <dbReference type="NCBI Taxonomy" id="7936"/>
    <lineage>
        <taxon>Eukaryota</taxon>
        <taxon>Metazoa</taxon>
        <taxon>Chordata</taxon>
        <taxon>Craniata</taxon>
        <taxon>Vertebrata</taxon>
        <taxon>Euteleostomi</taxon>
        <taxon>Actinopterygii</taxon>
        <taxon>Neopterygii</taxon>
        <taxon>Teleostei</taxon>
        <taxon>Anguilliformes</taxon>
        <taxon>Anguillidae</taxon>
        <taxon>Anguilla</taxon>
    </lineage>
</organism>
<reference evidence="1" key="1">
    <citation type="submission" date="2014-11" db="EMBL/GenBank/DDBJ databases">
        <authorList>
            <person name="Amaro Gonzalez C."/>
        </authorList>
    </citation>
    <scope>NUCLEOTIDE SEQUENCE</scope>
</reference>